<organism evidence="5 6">
    <name type="scientific">Cyclotella atomus</name>
    <dbReference type="NCBI Taxonomy" id="382360"/>
    <lineage>
        <taxon>Eukaryota</taxon>
        <taxon>Sar</taxon>
        <taxon>Stramenopiles</taxon>
        <taxon>Ochrophyta</taxon>
        <taxon>Bacillariophyta</taxon>
        <taxon>Coscinodiscophyceae</taxon>
        <taxon>Thalassiosirophycidae</taxon>
        <taxon>Stephanodiscales</taxon>
        <taxon>Stephanodiscaceae</taxon>
        <taxon>Cyclotella</taxon>
    </lineage>
</organism>
<dbReference type="PANTHER" id="PTHR10917:SF0">
    <property type="entry name" value="DNA-DIRECTED RNA POLYMERASES I, II, AND III SUBUNIT RPABC3"/>
    <property type="match status" value="1"/>
</dbReference>
<dbReference type="Pfam" id="PF00188">
    <property type="entry name" value="CAP"/>
    <property type="match status" value="1"/>
</dbReference>
<evidence type="ECO:0000256" key="3">
    <source>
        <dbReference type="ARBA" id="ARBA00023242"/>
    </source>
</evidence>
<sequence length="514" mass="57844">MIKRMNKSMRQKRSFKLLAVAYGLQMTNLQYVASQDVAIAAPAPSPTSPALQTFEFDTATGCSSDETKVTVEVKADRFSNDTSWQLVDYYTGKKFMSQRGYTLQPNEYRSKDICLTDGLYNFTIWDEYGDGICCRYGEGFFKVSFDDDVVLAGGSFNANVSEVLNIGYKPKNNMVSTREKKYLTAHNRRRKKWYAKYNLTDAPMKYSPELAKTAKAWANELLNACGVVGIEHEDYNPFGENLAKNLGNRSTFGQLYPVENIVGRWVEFEVGLPYPSNGHLTQALWRASRYLGCGEAAKPYRGGMCRVQVCRYGRAGNCDMAGFDAKEGENWLVPMLMDVTRCGPNCPPEYPIPLELELNNISLAEEMASPIIFEDIFEVTHLNPEGKKFDLVNRLSALGTTFECDLLLDYNCQIYSILEGEKMTLVLASTLNLDGSPDDHTSYTPITSMQREATLADSYEYVMHGRVFDVSYKKDGVIQIAISFGGLLCRLTGDQRHLSNVVPDMKLYVLIKKD</sequence>
<evidence type="ECO:0000313" key="5">
    <source>
        <dbReference type="EMBL" id="KAL3786662.1"/>
    </source>
</evidence>
<evidence type="ECO:0000256" key="1">
    <source>
        <dbReference type="ARBA" id="ARBA00004123"/>
    </source>
</evidence>
<comment type="caution">
    <text evidence="5">The sequence shown here is derived from an EMBL/GenBank/DDBJ whole genome shotgun (WGS) entry which is preliminary data.</text>
</comment>
<evidence type="ECO:0000256" key="2">
    <source>
        <dbReference type="ARBA" id="ARBA00008912"/>
    </source>
</evidence>
<evidence type="ECO:0000259" key="4">
    <source>
        <dbReference type="SMART" id="SM00198"/>
    </source>
</evidence>
<dbReference type="PANTHER" id="PTHR10917">
    <property type="entry name" value="DNA-DIRECTED RNA POLYMERASES I, II, AND III SUBUNIT RPABC3"/>
    <property type="match status" value="1"/>
</dbReference>
<dbReference type="AlphaFoldDB" id="A0ABD3PG48"/>
<dbReference type="InterPro" id="IPR014044">
    <property type="entry name" value="CAP_dom"/>
</dbReference>
<comment type="similarity">
    <text evidence="2">Belongs to the eukaryotic RPB8 RNA polymerase subunit family.</text>
</comment>
<dbReference type="Pfam" id="PF03870">
    <property type="entry name" value="RNA_pol_Rpb8"/>
    <property type="match status" value="1"/>
</dbReference>
<gene>
    <name evidence="5" type="ORF">ACHAWO_001936</name>
</gene>
<name>A0ABD3PG48_9STRA</name>
<dbReference type="Proteomes" id="UP001530400">
    <property type="component" value="Unassembled WGS sequence"/>
</dbReference>
<proteinExistence type="inferred from homology"/>
<feature type="domain" description="SCP" evidence="4">
    <location>
        <begin position="177"/>
        <end position="320"/>
    </location>
</feature>
<accession>A0ABD3PG48</accession>
<keyword evidence="3" id="KW-0539">Nucleus</keyword>
<dbReference type="SUPFAM" id="SSF50249">
    <property type="entry name" value="Nucleic acid-binding proteins"/>
    <property type="match status" value="1"/>
</dbReference>
<evidence type="ECO:0000313" key="6">
    <source>
        <dbReference type="Proteomes" id="UP001530400"/>
    </source>
</evidence>
<dbReference type="InterPro" id="IPR035940">
    <property type="entry name" value="CAP_sf"/>
</dbReference>
<dbReference type="GO" id="GO:0005654">
    <property type="term" value="C:nucleoplasm"/>
    <property type="evidence" value="ECO:0007669"/>
    <property type="project" value="UniProtKB-ARBA"/>
</dbReference>
<dbReference type="SUPFAM" id="SSF55797">
    <property type="entry name" value="PR-1-like"/>
    <property type="match status" value="1"/>
</dbReference>
<dbReference type="SMART" id="SM00658">
    <property type="entry name" value="RPOL8c"/>
    <property type="match status" value="1"/>
</dbReference>
<dbReference type="EMBL" id="JALLPJ020000640">
    <property type="protein sequence ID" value="KAL3786662.1"/>
    <property type="molecule type" value="Genomic_DNA"/>
</dbReference>
<keyword evidence="6" id="KW-1185">Reference proteome</keyword>
<reference evidence="5 6" key="1">
    <citation type="submission" date="2024-10" db="EMBL/GenBank/DDBJ databases">
        <title>Updated reference genomes for cyclostephanoid diatoms.</title>
        <authorList>
            <person name="Roberts W.R."/>
            <person name="Alverson A.J."/>
        </authorList>
    </citation>
    <scope>NUCLEOTIDE SEQUENCE [LARGE SCALE GENOMIC DNA]</scope>
    <source>
        <strain evidence="5 6">AJA010-31</strain>
    </source>
</reference>
<protein>
    <recommendedName>
        <fullName evidence="4">SCP domain-containing protein</fullName>
    </recommendedName>
</protein>
<dbReference type="InterPro" id="IPR005570">
    <property type="entry name" value="RPABC3"/>
</dbReference>
<dbReference type="SMART" id="SM00198">
    <property type="entry name" value="SCP"/>
    <property type="match status" value="1"/>
</dbReference>
<dbReference type="Gene3D" id="3.40.33.10">
    <property type="entry name" value="CAP"/>
    <property type="match status" value="1"/>
</dbReference>
<dbReference type="InterPro" id="IPR012340">
    <property type="entry name" value="NA-bd_OB-fold"/>
</dbReference>
<comment type="subcellular location">
    <subcellularLocation>
        <location evidence="1">Nucleus</location>
    </subcellularLocation>
</comment>
<dbReference type="Gene3D" id="2.40.50.140">
    <property type="entry name" value="Nucleic acid-binding proteins"/>
    <property type="match status" value="1"/>
</dbReference>